<keyword evidence="2" id="KW-1185">Reference proteome</keyword>
<proteinExistence type="predicted"/>
<protein>
    <submittedName>
        <fullName evidence="1">Uncharacterized protein</fullName>
    </submittedName>
</protein>
<accession>A0A835I0Y5</accession>
<organism evidence="1 2">
    <name type="scientific">Coptis chinensis</name>
    <dbReference type="NCBI Taxonomy" id="261450"/>
    <lineage>
        <taxon>Eukaryota</taxon>
        <taxon>Viridiplantae</taxon>
        <taxon>Streptophyta</taxon>
        <taxon>Embryophyta</taxon>
        <taxon>Tracheophyta</taxon>
        <taxon>Spermatophyta</taxon>
        <taxon>Magnoliopsida</taxon>
        <taxon>Ranunculales</taxon>
        <taxon>Ranunculaceae</taxon>
        <taxon>Coptidoideae</taxon>
        <taxon>Coptis</taxon>
    </lineage>
</organism>
<evidence type="ECO:0000313" key="2">
    <source>
        <dbReference type="Proteomes" id="UP000631114"/>
    </source>
</evidence>
<evidence type="ECO:0000313" key="1">
    <source>
        <dbReference type="EMBL" id="KAF9608042.1"/>
    </source>
</evidence>
<dbReference type="Proteomes" id="UP000631114">
    <property type="component" value="Unassembled WGS sequence"/>
</dbReference>
<sequence length="118" mass="13367">MPLRELHPEVIVSQPLSRFRGTSKAPLESPAVLKQIKNLAFHEKYIDRLHSRDARRVAGGRQCTAIKEDREENVQRMDVIKAVKLCVGVVARCGDNFREIEAVVVAIPQSQSILSFRF</sequence>
<gene>
    <name evidence="1" type="ORF">IFM89_005192</name>
</gene>
<dbReference type="EMBL" id="JADFTS010000004">
    <property type="protein sequence ID" value="KAF9608042.1"/>
    <property type="molecule type" value="Genomic_DNA"/>
</dbReference>
<name>A0A835I0Y5_9MAGN</name>
<dbReference type="OrthoDB" id="552191at2759"/>
<comment type="caution">
    <text evidence="1">The sequence shown here is derived from an EMBL/GenBank/DDBJ whole genome shotgun (WGS) entry which is preliminary data.</text>
</comment>
<dbReference type="AlphaFoldDB" id="A0A835I0Y5"/>
<reference evidence="1 2" key="1">
    <citation type="submission" date="2020-10" db="EMBL/GenBank/DDBJ databases">
        <title>The Coptis chinensis genome and diversification of protoberbering-type alkaloids.</title>
        <authorList>
            <person name="Wang B."/>
            <person name="Shu S."/>
            <person name="Song C."/>
            <person name="Liu Y."/>
        </authorList>
    </citation>
    <scope>NUCLEOTIDE SEQUENCE [LARGE SCALE GENOMIC DNA]</scope>
    <source>
        <strain evidence="1">HL-2020</strain>
        <tissue evidence="1">Leaf</tissue>
    </source>
</reference>